<organism evidence="4 5">
    <name type="scientific">Ceutorhynchus assimilis</name>
    <name type="common">cabbage seed weevil</name>
    <dbReference type="NCBI Taxonomy" id="467358"/>
    <lineage>
        <taxon>Eukaryota</taxon>
        <taxon>Metazoa</taxon>
        <taxon>Ecdysozoa</taxon>
        <taxon>Arthropoda</taxon>
        <taxon>Hexapoda</taxon>
        <taxon>Insecta</taxon>
        <taxon>Pterygota</taxon>
        <taxon>Neoptera</taxon>
        <taxon>Endopterygota</taxon>
        <taxon>Coleoptera</taxon>
        <taxon>Polyphaga</taxon>
        <taxon>Cucujiformia</taxon>
        <taxon>Curculionidae</taxon>
        <taxon>Ceutorhynchinae</taxon>
        <taxon>Ceutorhynchus</taxon>
    </lineage>
</organism>
<feature type="compositionally biased region" description="Polar residues" evidence="2">
    <location>
        <begin position="86"/>
        <end position="103"/>
    </location>
</feature>
<feature type="coiled-coil region" evidence="1">
    <location>
        <begin position="353"/>
        <end position="383"/>
    </location>
</feature>
<accession>A0A9N9MST6</accession>
<proteinExistence type="predicted"/>
<feature type="compositionally biased region" description="Basic and acidic residues" evidence="2">
    <location>
        <begin position="190"/>
        <end position="210"/>
    </location>
</feature>
<reference evidence="4" key="1">
    <citation type="submission" date="2022-01" db="EMBL/GenBank/DDBJ databases">
        <authorList>
            <person name="King R."/>
        </authorList>
    </citation>
    <scope>NUCLEOTIDE SEQUENCE</scope>
</reference>
<dbReference type="OrthoDB" id="7492809at2759"/>
<feature type="region of interest" description="Disordered" evidence="2">
    <location>
        <begin position="1"/>
        <end position="47"/>
    </location>
</feature>
<dbReference type="Gene3D" id="1.20.58.2170">
    <property type="match status" value="1"/>
</dbReference>
<keyword evidence="1" id="KW-0175">Coiled coil</keyword>
<dbReference type="Pfam" id="PF20920">
    <property type="entry name" value="DAXX_hist_bd"/>
    <property type="match status" value="1"/>
</dbReference>
<dbReference type="GO" id="GO:0042393">
    <property type="term" value="F:histone binding"/>
    <property type="evidence" value="ECO:0007669"/>
    <property type="project" value="InterPro"/>
</dbReference>
<dbReference type="InterPro" id="IPR046426">
    <property type="entry name" value="DAXX_histone-bd_sf"/>
</dbReference>
<feature type="region of interest" description="Disordered" evidence="2">
    <location>
        <begin position="543"/>
        <end position="638"/>
    </location>
</feature>
<feature type="region of interest" description="Disordered" evidence="2">
    <location>
        <begin position="76"/>
        <end position="239"/>
    </location>
</feature>
<feature type="compositionally biased region" description="Basic and acidic residues" evidence="2">
    <location>
        <begin position="543"/>
        <end position="554"/>
    </location>
</feature>
<evidence type="ECO:0000256" key="2">
    <source>
        <dbReference type="SAM" id="MobiDB-lite"/>
    </source>
</evidence>
<sequence>METDESSNRTKAEPPIDKKSAPNSDVISLTSSDDEEETISSSNQKKRFKISPVENLPHISLTPVRNTPDVVLDVLDSDDEKPEIIESSNKVYKISESSSKNGTTGKGDSRPKEKNKVKNPLNALLKKNGITVRPKGDVVSVLIESDSDIERNEKKRKNLDKEANKRSDNDEDNKCWKRNNENGKRKRNGTHKDTTEEADISMRSHDKDESIIIPDSDDDTEKENHCENDFEPFPVNMDKTTTSDADAITQEESRTYFKKFLKLVEEKIVDSTFEEILPKKVPILEKYFKKCGSHVYGEKFKKILIEVIENIQTSPNTKAAKVTVLAFHQVFDFLRTHVDGAAITVEEDNYPKIKKLEKTIKLLKNKIKQLDEAEVNLNDDNDSDSAYILVDKYLARLNKVYAKYCQYIGRNPRSGLANDKIHYVKSKYDEINSALTKKYRAHSNVPSYYELKKFIEKVAQKANLSLSEQELNRETETSFLCLGDLKQKKRKNDLWVGHLDIIEYNEDPAASDTSLDSLLRKNYTEGKEKIDKIFDLYVKKQDQGEDYESAHEGESSEGSDGEQDENNEEDKNEESIVEKTDENKENKSETIKMDKGKSLMNGNKTVKKKSRQITEESNETHTNATDVSDKVEEKTDVNDKVEEKTDVNNEEITVDNCEEDTTDMSLKDKEDVMEIA</sequence>
<feature type="domain" description="Daxx histone-binding" evidence="3">
    <location>
        <begin position="457"/>
        <end position="539"/>
    </location>
</feature>
<evidence type="ECO:0000313" key="4">
    <source>
        <dbReference type="EMBL" id="CAG9769614.1"/>
    </source>
</evidence>
<evidence type="ECO:0000259" key="3">
    <source>
        <dbReference type="Pfam" id="PF20920"/>
    </source>
</evidence>
<feature type="compositionally biased region" description="Basic and acidic residues" evidence="2">
    <location>
        <begin position="627"/>
        <end position="638"/>
    </location>
</feature>
<evidence type="ECO:0000256" key="1">
    <source>
        <dbReference type="SAM" id="Coils"/>
    </source>
</evidence>
<protein>
    <recommendedName>
        <fullName evidence="3">Daxx histone-binding domain-containing protein</fullName>
    </recommendedName>
</protein>
<feature type="compositionally biased region" description="Basic and acidic residues" evidence="2">
    <location>
        <begin position="573"/>
        <end position="597"/>
    </location>
</feature>
<keyword evidence="5" id="KW-1185">Reference proteome</keyword>
<name>A0A9N9MST6_9CUCU</name>
<feature type="compositionally biased region" description="Basic and acidic residues" evidence="2">
    <location>
        <begin position="1"/>
        <end position="20"/>
    </location>
</feature>
<feature type="compositionally biased region" description="Basic and acidic residues" evidence="2">
    <location>
        <begin position="148"/>
        <end position="183"/>
    </location>
</feature>
<feature type="compositionally biased region" description="Acidic residues" evidence="2">
    <location>
        <begin position="555"/>
        <end position="572"/>
    </location>
</feature>
<dbReference type="Proteomes" id="UP001152799">
    <property type="component" value="Chromosome 5"/>
</dbReference>
<dbReference type="AlphaFoldDB" id="A0A9N9MST6"/>
<gene>
    <name evidence="4" type="ORF">CEUTPL_LOCUS10119</name>
</gene>
<evidence type="ECO:0000313" key="5">
    <source>
        <dbReference type="Proteomes" id="UP001152799"/>
    </source>
</evidence>
<dbReference type="InterPro" id="IPR046378">
    <property type="entry name" value="DAXX_histone-bd"/>
</dbReference>
<dbReference type="EMBL" id="OU892281">
    <property type="protein sequence ID" value="CAG9769614.1"/>
    <property type="molecule type" value="Genomic_DNA"/>
</dbReference>
<feature type="compositionally biased region" description="Basic and acidic residues" evidence="2">
    <location>
        <begin position="107"/>
        <end position="116"/>
    </location>
</feature>